<evidence type="ECO:0000256" key="3">
    <source>
        <dbReference type="ARBA" id="ARBA00022771"/>
    </source>
</evidence>
<feature type="zinc finger region" description="C3H1-type" evidence="5">
    <location>
        <begin position="89"/>
        <end position="117"/>
    </location>
</feature>
<dbReference type="InterPro" id="IPR036855">
    <property type="entry name" value="Znf_CCCH_sf"/>
</dbReference>
<keyword evidence="2" id="KW-0677">Repeat</keyword>
<dbReference type="AlphaFoldDB" id="A0A8H7RNX1"/>
<name>A0A8H7RNX1_9FUNG</name>
<dbReference type="Pfam" id="PF00642">
    <property type="entry name" value="zf-CCCH"/>
    <property type="match status" value="2"/>
</dbReference>
<dbReference type="Proteomes" id="UP000603453">
    <property type="component" value="Unassembled WGS sequence"/>
</dbReference>
<keyword evidence="9" id="KW-1185">Reference proteome</keyword>
<accession>A0A8H7RNX1</accession>
<evidence type="ECO:0000256" key="6">
    <source>
        <dbReference type="SAM" id="Coils"/>
    </source>
</evidence>
<gene>
    <name evidence="8" type="ORF">INT47_011315</name>
</gene>
<dbReference type="PROSITE" id="PS50103">
    <property type="entry name" value="ZF_C3H1"/>
    <property type="match status" value="2"/>
</dbReference>
<keyword evidence="4 5" id="KW-0862">Zinc</keyword>
<dbReference type="InterPro" id="IPR000571">
    <property type="entry name" value="Znf_CCCH"/>
</dbReference>
<dbReference type="FunFam" id="4.10.1000.10:FF:000002">
    <property type="entry name" value="Zinc finger protein 36, C3H1 type-like 1"/>
    <property type="match status" value="1"/>
</dbReference>
<dbReference type="PANTHER" id="PTHR12547:SF18">
    <property type="entry name" value="PROTEIN TIS11"/>
    <property type="match status" value="1"/>
</dbReference>
<proteinExistence type="predicted"/>
<comment type="caution">
    <text evidence="8">The sequence shown here is derived from an EMBL/GenBank/DDBJ whole genome shotgun (WGS) entry which is preliminary data.</text>
</comment>
<protein>
    <recommendedName>
        <fullName evidence="7">C3H1-type domain-containing protein</fullName>
    </recommendedName>
</protein>
<dbReference type="GO" id="GO:0003729">
    <property type="term" value="F:mRNA binding"/>
    <property type="evidence" value="ECO:0007669"/>
    <property type="project" value="InterPro"/>
</dbReference>
<dbReference type="Gene3D" id="4.10.1000.10">
    <property type="entry name" value="Zinc finger, CCCH-type"/>
    <property type="match status" value="2"/>
</dbReference>
<dbReference type="GO" id="GO:0008270">
    <property type="term" value="F:zinc ion binding"/>
    <property type="evidence" value="ECO:0007669"/>
    <property type="project" value="UniProtKB-KW"/>
</dbReference>
<evidence type="ECO:0000256" key="2">
    <source>
        <dbReference type="ARBA" id="ARBA00022737"/>
    </source>
</evidence>
<dbReference type="SMART" id="SM00356">
    <property type="entry name" value="ZnF_C3H1"/>
    <property type="match status" value="2"/>
</dbReference>
<dbReference type="SUPFAM" id="SSF90229">
    <property type="entry name" value="CCCH zinc finger"/>
    <property type="match status" value="2"/>
</dbReference>
<dbReference type="InterPro" id="IPR045877">
    <property type="entry name" value="ZFP36-like"/>
</dbReference>
<evidence type="ECO:0000256" key="5">
    <source>
        <dbReference type="PROSITE-ProRule" id="PRU00723"/>
    </source>
</evidence>
<feature type="domain" description="C3H1-type" evidence="7">
    <location>
        <begin position="89"/>
        <end position="117"/>
    </location>
</feature>
<keyword evidence="1 5" id="KW-0479">Metal-binding</keyword>
<reference evidence="8" key="1">
    <citation type="submission" date="2020-12" db="EMBL/GenBank/DDBJ databases">
        <title>Metabolic potential, ecology and presence of endohyphal bacteria is reflected in genomic diversity of Mucoromycotina.</title>
        <authorList>
            <person name="Muszewska A."/>
            <person name="Okrasinska A."/>
            <person name="Steczkiewicz K."/>
            <person name="Drgas O."/>
            <person name="Orlowska M."/>
            <person name="Perlinska-Lenart U."/>
            <person name="Aleksandrzak-Piekarczyk T."/>
            <person name="Szatraj K."/>
            <person name="Zielenkiewicz U."/>
            <person name="Pilsyk S."/>
            <person name="Malc E."/>
            <person name="Mieczkowski P."/>
            <person name="Kruszewska J.S."/>
            <person name="Biernat P."/>
            <person name="Pawlowska J."/>
        </authorList>
    </citation>
    <scope>NUCLEOTIDE SEQUENCE</scope>
    <source>
        <strain evidence="8">WA0000017839</strain>
    </source>
</reference>
<evidence type="ECO:0000256" key="1">
    <source>
        <dbReference type="ARBA" id="ARBA00022723"/>
    </source>
</evidence>
<keyword evidence="3 5" id="KW-0863">Zinc-finger</keyword>
<feature type="zinc finger region" description="C3H1-type" evidence="5">
    <location>
        <begin position="127"/>
        <end position="155"/>
    </location>
</feature>
<dbReference type="OrthoDB" id="410307at2759"/>
<organism evidence="8 9">
    <name type="scientific">Mucor saturninus</name>
    <dbReference type="NCBI Taxonomy" id="64648"/>
    <lineage>
        <taxon>Eukaryota</taxon>
        <taxon>Fungi</taxon>
        <taxon>Fungi incertae sedis</taxon>
        <taxon>Mucoromycota</taxon>
        <taxon>Mucoromycotina</taxon>
        <taxon>Mucoromycetes</taxon>
        <taxon>Mucorales</taxon>
        <taxon>Mucorineae</taxon>
        <taxon>Mucoraceae</taxon>
        <taxon>Mucor</taxon>
    </lineage>
</organism>
<dbReference type="FunFam" id="4.10.1000.10:FF:000001">
    <property type="entry name" value="zinc finger CCCH domain-containing protein 15-like"/>
    <property type="match status" value="1"/>
</dbReference>
<evidence type="ECO:0000313" key="9">
    <source>
        <dbReference type="Proteomes" id="UP000603453"/>
    </source>
</evidence>
<sequence>MPVSVTDFKLNEQIYIKEMNQSLLNTYLEDKMSSSINKGLSSADIIHSKEEVSSPKATCVCSHKSNSSKAVKKTTKNDQDKPEKKQKSLYKTELCRNWEETNHCRYGVKCQYAHGAADLRELDRHPKYKTQKCRTFHQTGACPYGARCTFRHFNLPGDALEMKNRDREEEEERQRELKEQQLSESKEDWFVGTNTLVEPTTTITSSNTNNFMSEFNHTDDSLLLPSNAELLLPHELLFDLESPEKPARCPLRDYVNLPSFSTFQPHPSQLPQNAFFRPWLF</sequence>
<feature type="domain" description="C3H1-type" evidence="7">
    <location>
        <begin position="127"/>
        <end position="155"/>
    </location>
</feature>
<evidence type="ECO:0000256" key="4">
    <source>
        <dbReference type="ARBA" id="ARBA00022833"/>
    </source>
</evidence>
<evidence type="ECO:0000313" key="8">
    <source>
        <dbReference type="EMBL" id="KAG2213166.1"/>
    </source>
</evidence>
<dbReference type="PANTHER" id="PTHR12547">
    <property type="entry name" value="CCCH ZINC FINGER/TIS11-RELATED"/>
    <property type="match status" value="1"/>
</dbReference>
<keyword evidence="6" id="KW-0175">Coiled coil</keyword>
<evidence type="ECO:0000259" key="7">
    <source>
        <dbReference type="PROSITE" id="PS50103"/>
    </source>
</evidence>
<feature type="coiled-coil region" evidence="6">
    <location>
        <begin position="160"/>
        <end position="188"/>
    </location>
</feature>
<dbReference type="EMBL" id="JAEPRD010000004">
    <property type="protein sequence ID" value="KAG2213166.1"/>
    <property type="molecule type" value="Genomic_DNA"/>
</dbReference>